<accession>A0A9Q1FR92</accession>
<feature type="compositionally biased region" description="Basic and acidic residues" evidence="1">
    <location>
        <begin position="183"/>
        <end position="193"/>
    </location>
</feature>
<feature type="compositionally biased region" description="Basic and acidic residues" evidence="1">
    <location>
        <begin position="231"/>
        <end position="240"/>
    </location>
</feature>
<dbReference type="OrthoDB" id="10067843at2759"/>
<dbReference type="InterPro" id="IPR028213">
    <property type="entry name" value="PA1"/>
</dbReference>
<dbReference type="PANTHER" id="PTHR28467">
    <property type="entry name" value="PAXIP1-ASSOCIATED GLUTAMATE-RICH PROTEIN 1"/>
    <property type="match status" value="1"/>
</dbReference>
<dbReference type="Proteomes" id="UP001152622">
    <property type="component" value="Chromosome 4"/>
</dbReference>
<dbReference type="PANTHER" id="PTHR28467:SF1">
    <property type="entry name" value="PAXIP1-ASSOCIATED GLUTAMATE-RICH PROTEIN 1"/>
    <property type="match status" value="1"/>
</dbReference>
<dbReference type="AlphaFoldDB" id="A0A9Q1FR92"/>
<feature type="compositionally biased region" description="Acidic residues" evidence="1">
    <location>
        <begin position="112"/>
        <end position="129"/>
    </location>
</feature>
<dbReference type="GO" id="GO:0044666">
    <property type="term" value="C:MLL3/4 complex"/>
    <property type="evidence" value="ECO:0007669"/>
    <property type="project" value="TreeGrafter"/>
</dbReference>
<dbReference type="GO" id="GO:0033148">
    <property type="term" value="P:positive regulation of intracellular estrogen receptor signaling pathway"/>
    <property type="evidence" value="ECO:0007669"/>
    <property type="project" value="TreeGrafter"/>
</dbReference>
<proteinExistence type="predicted"/>
<dbReference type="GO" id="GO:1902808">
    <property type="term" value="P:positive regulation of cell cycle G1/S phase transition"/>
    <property type="evidence" value="ECO:0007669"/>
    <property type="project" value="TreeGrafter"/>
</dbReference>
<feature type="compositionally biased region" description="Basic and acidic residues" evidence="1">
    <location>
        <begin position="257"/>
        <end position="266"/>
    </location>
</feature>
<evidence type="ECO:0000256" key="1">
    <source>
        <dbReference type="SAM" id="MobiDB-lite"/>
    </source>
</evidence>
<feature type="region of interest" description="Disordered" evidence="1">
    <location>
        <begin position="53"/>
        <end position="137"/>
    </location>
</feature>
<gene>
    <name evidence="2" type="ORF">SKAU_G00131960</name>
</gene>
<feature type="compositionally biased region" description="Basic and acidic residues" evidence="1">
    <location>
        <begin position="93"/>
        <end position="111"/>
    </location>
</feature>
<dbReference type="GO" id="GO:0030331">
    <property type="term" value="F:nuclear estrogen receptor binding"/>
    <property type="evidence" value="ECO:0007669"/>
    <property type="project" value="TreeGrafter"/>
</dbReference>
<reference evidence="2" key="1">
    <citation type="journal article" date="2023" name="Science">
        <title>Genome structures resolve the early diversification of teleost fishes.</title>
        <authorList>
            <person name="Parey E."/>
            <person name="Louis A."/>
            <person name="Montfort J."/>
            <person name="Bouchez O."/>
            <person name="Roques C."/>
            <person name="Iampietro C."/>
            <person name="Lluch J."/>
            <person name="Castinel A."/>
            <person name="Donnadieu C."/>
            <person name="Desvignes T."/>
            <person name="Floi Bucao C."/>
            <person name="Jouanno E."/>
            <person name="Wen M."/>
            <person name="Mejri S."/>
            <person name="Dirks R."/>
            <person name="Jansen H."/>
            <person name="Henkel C."/>
            <person name="Chen W.J."/>
            <person name="Zahm M."/>
            <person name="Cabau C."/>
            <person name="Klopp C."/>
            <person name="Thompson A.W."/>
            <person name="Robinson-Rechavi M."/>
            <person name="Braasch I."/>
            <person name="Lecointre G."/>
            <person name="Bobe J."/>
            <person name="Postlethwait J.H."/>
            <person name="Berthelot C."/>
            <person name="Roest Crollius H."/>
            <person name="Guiguen Y."/>
        </authorList>
    </citation>
    <scope>NUCLEOTIDE SEQUENCE</scope>
    <source>
        <strain evidence="2">WJC10195</strain>
    </source>
</reference>
<feature type="compositionally biased region" description="Polar residues" evidence="1">
    <location>
        <begin position="208"/>
        <end position="228"/>
    </location>
</feature>
<protein>
    <recommendedName>
        <fullName evidence="4">PAXIP1-associated glutamate-rich protein 1</fullName>
    </recommendedName>
</protein>
<dbReference type="Pfam" id="PF15364">
    <property type="entry name" value="PAXIP1_C"/>
    <property type="match status" value="1"/>
</dbReference>
<sequence length="307" mass="35290">MAEFDSKRPVPQTSVLTFKTRLMQSTEATDYSLRDGMESLAVQEEDKVALTLMRQDEEDAKGKEGMDTTSGTNEDRAEVKEKDGDNGEDGMVEEEHGEERKEEDGTVVERDTEQEEEEWEIACSDEEIEDPKNWIPPPAEIKRLYGILAKGEALELNWIPLPRRPPTPQHTPSPETDDDSEEEREREREERARKVPTPTEFDFDDDQSSVTPKNTYINRRRTPGSSARGTVRREARLDKVLSDMKRHRKIEEHILRTGRDLFKSENGKAAGGGEGQALSPNSQREREKERERDSDPSTIFSPRQRRY</sequence>
<comment type="caution">
    <text evidence="2">The sequence shown here is derived from an EMBL/GenBank/DDBJ whole genome shotgun (WGS) entry which is preliminary data.</text>
</comment>
<feature type="compositionally biased region" description="Basic and acidic residues" evidence="1">
    <location>
        <begin position="283"/>
        <end position="295"/>
    </location>
</feature>
<name>A0A9Q1FR92_SYNKA</name>
<evidence type="ECO:0000313" key="3">
    <source>
        <dbReference type="Proteomes" id="UP001152622"/>
    </source>
</evidence>
<dbReference type="EMBL" id="JAINUF010000004">
    <property type="protein sequence ID" value="KAJ8364365.1"/>
    <property type="molecule type" value="Genomic_DNA"/>
</dbReference>
<feature type="compositionally biased region" description="Basic and acidic residues" evidence="1">
    <location>
        <begin position="73"/>
        <end position="85"/>
    </location>
</feature>
<feature type="compositionally biased region" description="Pro residues" evidence="1">
    <location>
        <begin position="162"/>
        <end position="171"/>
    </location>
</feature>
<keyword evidence="3" id="KW-1185">Reference proteome</keyword>
<evidence type="ECO:0000313" key="2">
    <source>
        <dbReference type="EMBL" id="KAJ8364365.1"/>
    </source>
</evidence>
<organism evidence="2 3">
    <name type="scientific">Synaphobranchus kaupii</name>
    <name type="common">Kaup's arrowtooth eel</name>
    <dbReference type="NCBI Taxonomy" id="118154"/>
    <lineage>
        <taxon>Eukaryota</taxon>
        <taxon>Metazoa</taxon>
        <taxon>Chordata</taxon>
        <taxon>Craniata</taxon>
        <taxon>Vertebrata</taxon>
        <taxon>Euteleostomi</taxon>
        <taxon>Actinopterygii</taxon>
        <taxon>Neopterygii</taxon>
        <taxon>Teleostei</taxon>
        <taxon>Anguilliformes</taxon>
        <taxon>Synaphobranchidae</taxon>
        <taxon>Synaphobranchus</taxon>
    </lineage>
</organism>
<evidence type="ECO:0008006" key="4">
    <source>
        <dbReference type="Google" id="ProtNLM"/>
    </source>
</evidence>
<feature type="region of interest" description="Disordered" evidence="1">
    <location>
        <begin position="257"/>
        <end position="307"/>
    </location>
</feature>
<feature type="region of interest" description="Disordered" evidence="1">
    <location>
        <begin position="156"/>
        <end position="240"/>
    </location>
</feature>